<evidence type="ECO:0000259" key="2">
    <source>
        <dbReference type="PROSITE" id="PS51499"/>
    </source>
</evidence>
<dbReference type="EMBL" id="JAYKXN010000001">
    <property type="protein sequence ID" value="KAK7317868.1"/>
    <property type="molecule type" value="Genomic_DNA"/>
</dbReference>
<evidence type="ECO:0000256" key="1">
    <source>
        <dbReference type="SAM" id="MobiDB-lite"/>
    </source>
</evidence>
<accession>A0AAN9Q3X5</accession>
<comment type="caution">
    <text evidence="3">The sequence shown here is derived from an EMBL/GenBank/DDBJ whole genome shotgun (WGS) entry which is preliminary data.</text>
</comment>
<feature type="region of interest" description="Disordered" evidence="1">
    <location>
        <begin position="116"/>
        <end position="166"/>
    </location>
</feature>
<feature type="region of interest" description="Disordered" evidence="1">
    <location>
        <begin position="47"/>
        <end position="69"/>
    </location>
</feature>
<protein>
    <recommendedName>
        <fullName evidence="2">APO domain-containing protein</fullName>
    </recommendedName>
</protein>
<dbReference type="InterPro" id="IPR023342">
    <property type="entry name" value="APO_dom"/>
</dbReference>
<evidence type="ECO:0000313" key="3">
    <source>
        <dbReference type="EMBL" id="KAK7317868.1"/>
    </source>
</evidence>
<reference evidence="3 4" key="1">
    <citation type="submission" date="2024-01" db="EMBL/GenBank/DDBJ databases">
        <title>The genomes of 5 underutilized Papilionoideae crops provide insights into root nodulation and disease resistance.</title>
        <authorList>
            <person name="Yuan L."/>
        </authorList>
    </citation>
    <scope>NUCLEOTIDE SEQUENCE [LARGE SCALE GENOMIC DNA]</scope>
    <source>
        <strain evidence="3">LY-2023</strain>
        <tissue evidence="3">Leaf</tissue>
    </source>
</reference>
<sequence length="166" mass="18680">MCTGASRLMEKYAVQTCGYCPEIQVGPKGHRVRNCQAYKHQMRDRQHAWQEGTRANGKEKEIDHRERKLTEDSNLTESLLLVSWWETIRHGDGERQEPEDLPYELAKLPPLQSMADKLTLSEIKDVQPGPSETENVQPNPSKAENVPPTPEGSAILEDHAPSAPEG</sequence>
<dbReference type="Proteomes" id="UP001359559">
    <property type="component" value="Unassembled WGS sequence"/>
</dbReference>
<dbReference type="AlphaFoldDB" id="A0AAN9Q3X5"/>
<evidence type="ECO:0000313" key="4">
    <source>
        <dbReference type="Proteomes" id="UP001359559"/>
    </source>
</evidence>
<feature type="compositionally biased region" description="Polar residues" evidence="1">
    <location>
        <begin position="130"/>
        <end position="142"/>
    </location>
</feature>
<feature type="domain" description="APO" evidence="2">
    <location>
        <begin position="16"/>
        <end position="53"/>
    </location>
</feature>
<dbReference type="GO" id="GO:0003723">
    <property type="term" value="F:RNA binding"/>
    <property type="evidence" value="ECO:0007669"/>
    <property type="project" value="InterPro"/>
</dbReference>
<feature type="compositionally biased region" description="Basic and acidic residues" evidence="1">
    <location>
        <begin position="56"/>
        <end position="69"/>
    </location>
</feature>
<keyword evidence="4" id="KW-1185">Reference proteome</keyword>
<dbReference type="Pfam" id="PF05634">
    <property type="entry name" value="APO_RNA-bind"/>
    <property type="match status" value="1"/>
</dbReference>
<dbReference type="PROSITE" id="PS51499">
    <property type="entry name" value="APO"/>
    <property type="match status" value="1"/>
</dbReference>
<proteinExistence type="predicted"/>
<gene>
    <name evidence="3" type="ORF">RJT34_02452</name>
</gene>
<organism evidence="3 4">
    <name type="scientific">Clitoria ternatea</name>
    <name type="common">Butterfly pea</name>
    <dbReference type="NCBI Taxonomy" id="43366"/>
    <lineage>
        <taxon>Eukaryota</taxon>
        <taxon>Viridiplantae</taxon>
        <taxon>Streptophyta</taxon>
        <taxon>Embryophyta</taxon>
        <taxon>Tracheophyta</taxon>
        <taxon>Spermatophyta</taxon>
        <taxon>Magnoliopsida</taxon>
        <taxon>eudicotyledons</taxon>
        <taxon>Gunneridae</taxon>
        <taxon>Pentapetalae</taxon>
        <taxon>rosids</taxon>
        <taxon>fabids</taxon>
        <taxon>Fabales</taxon>
        <taxon>Fabaceae</taxon>
        <taxon>Papilionoideae</taxon>
        <taxon>50 kb inversion clade</taxon>
        <taxon>NPAAA clade</taxon>
        <taxon>indigoferoid/millettioid clade</taxon>
        <taxon>Phaseoleae</taxon>
        <taxon>Clitoria</taxon>
    </lineage>
</organism>
<name>A0AAN9Q3X5_CLITE</name>